<proteinExistence type="predicted"/>
<protein>
    <submittedName>
        <fullName evidence="2">Uncharacterized protein</fullName>
    </submittedName>
</protein>
<feature type="compositionally biased region" description="Basic residues" evidence="1">
    <location>
        <begin position="44"/>
        <end position="54"/>
    </location>
</feature>
<gene>
    <name evidence="2" type="ORF">AAFF_G00422900</name>
</gene>
<dbReference type="Proteomes" id="UP001221898">
    <property type="component" value="Unassembled WGS sequence"/>
</dbReference>
<evidence type="ECO:0000313" key="2">
    <source>
        <dbReference type="EMBL" id="KAJ8415310.1"/>
    </source>
</evidence>
<evidence type="ECO:0000256" key="1">
    <source>
        <dbReference type="SAM" id="MobiDB-lite"/>
    </source>
</evidence>
<comment type="caution">
    <text evidence="2">The sequence shown here is derived from an EMBL/GenBank/DDBJ whole genome shotgun (WGS) entry which is preliminary data.</text>
</comment>
<accession>A0AAD7T6K6</accession>
<keyword evidence="3" id="KW-1185">Reference proteome</keyword>
<reference evidence="2" key="1">
    <citation type="journal article" date="2023" name="Science">
        <title>Genome structures resolve the early diversification of teleost fishes.</title>
        <authorList>
            <person name="Parey E."/>
            <person name="Louis A."/>
            <person name="Montfort J."/>
            <person name="Bouchez O."/>
            <person name="Roques C."/>
            <person name="Iampietro C."/>
            <person name="Lluch J."/>
            <person name="Castinel A."/>
            <person name="Donnadieu C."/>
            <person name="Desvignes T."/>
            <person name="Floi Bucao C."/>
            <person name="Jouanno E."/>
            <person name="Wen M."/>
            <person name="Mejri S."/>
            <person name="Dirks R."/>
            <person name="Jansen H."/>
            <person name="Henkel C."/>
            <person name="Chen W.J."/>
            <person name="Zahm M."/>
            <person name="Cabau C."/>
            <person name="Klopp C."/>
            <person name="Thompson A.W."/>
            <person name="Robinson-Rechavi M."/>
            <person name="Braasch I."/>
            <person name="Lecointre G."/>
            <person name="Bobe J."/>
            <person name="Postlethwait J.H."/>
            <person name="Berthelot C."/>
            <person name="Roest Crollius H."/>
            <person name="Guiguen Y."/>
        </authorList>
    </citation>
    <scope>NUCLEOTIDE SEQUENCE</scope>
    <source>
        <strain evidence="2">NC1722</strain>
    </source>
</reference>
<dbReference type="EMBL" id="JAINUG010000009">
    <property type="protein sequence ID" value="KAJ8415310.1"/>
    <property type="molecule type" value="Genomic_DNA"/>
</dbReference>
<sequence>MVLFARVTRELWKYSLFLVLDLKKVPPDVKINTSFNKREEKKMGTKVRVRRQMGSRHQNYSSRGLCRNMFPSATDPLSSPQLSLKMEQMLVSQ</sequence>
<evidence type="ECO:0000313" key="3">
    <source>
        <dbReference type="Proteomes" id="UP001221898"/>
    </source>
</evidence>
<dbReference type="AlphaFoldDB" id="A0AAD7T6K6"/>
<name>A0AAD7T6K6_9TELE</name>
<organism evidence="2 3">
    <name type="scientific">Aldrovandia affinis</name>
    <dbReference type="NCBI Taxonomy" id="143900"/>
    <lineage>
        <taxon>Eukaryota</taxon>
        <taxon>Metazoa</taxon>
        <taxon>Chordata</taxon>
        <taxon>Craniata</taxon>
        <taxon>Vertebrata</taxon>
        <taxon>Euteleostomi</taxon>
        <taxon>Actinopterygii</taxon>
        <taxon>Neopterygii</taxon>
        <taxon>Teleostei</taxon>
        <taxon>Notacanthiformes</taxon>
        <taxon>Halosauridae</taxon>
        <taxon>Aldrovandia</taxon>
    </lineage>
</organism>
<feature type="region of interest" description="Disordered" evidence="1">
    <location>
        <begin position="40"/>
        <end position="61"/>
    </location>
</feature>